<evidence type="ECO:0000256" key="3">
    <source>
        <dbReference type="ARBA" id="ARBA00023128"/>
    </source>
</evidence>
<proteinExistence type="predicted"/>
<reference evidence="4 5" key="1">
    <citation type="journal article" date="2014" name="Genome Announc.">
        <title>Draft genome sequence of Sclerotinia borealis, a psychrophilic plant pathogenic fungus.</title>
        <authorList>
            <person name="Mardanov A.V."/>
            <person name="Beletsky A.V."/>
            <person name="Kadnikov V.V."/>
            <person name="Ignatov A.N."/>
            <person name="Ravin N.V."/>
        </authorList>
    </citation>
    <scope>NUCLEOTIDE SEQUENCE [LARGE SCALE GENOMIC DNA]</scope>
    <source>
        <strain evidence="5">F-4157</strain>
    </source>
</reference>
<dbReference type="PANTHER" id="PTHR28554">
    <property type="entry name" value="39S RIBOSOMAL PROTEIN L45, MITOCHONDRIAL"/>
    <property type="match status" value="1"/>
</dbReference>
<dbReference type="SUPFAM" id="SSF54427">
    <property type="entry name" value="NTF2-like"/>
    <property type="match status" value="1"/>
</dbReference>
<dbReference type="OrthoDB" id="19619at2759"/>
<dbReference type="STRING" id="1432307.W9C6L6"/>
<organism evidence="4 5">
    <name type="scientific">Sclerotinia borealis (strain F-4128)</name>
    <dbReference type="NCBI Taxonomy" id="1432307"/>
    <lineage>
        <taxon>Eukaryota</taxon>
        <taxon>Fungi</taxon>
        <taxon>Dikarya</taxon>
        <taxon>Ascomycota</taxon>
        <taxon>Pezizomycotina</taxon>
        <taxon>Leotiomycetes</taxon>
        <taxon>Helotiales</taxon>
        <taxon>Sclerotiniaceae</taxon>
        <taxon>Sclerotinia</taxon>
    </lineage>
</organism>
<keyword evidence="2" id="KW-0809">Transit peptide</keyword>
<evidence type="ECO:0000256" key="1">
    <source>
        <dbReference type="ARBA" id="ARBA00004173"/>
    </source>
</evidence>
<dbReference type="PANTHER" id="PTHR28554:SF1">
    <property type="entry name" value="LARGE RIBOSOMAL SUBUNIT PROTEIN ML45"/>
    <property type="match status" value="1"/>
</dbReference>
<evidence type="ECO:0000313" key="5">
    <source>
        <dbReference type="Proteomes" id="UP000019487"/>
    </source>
</evidence>
<dbReference type="Pfam" id="PF07961">
    <property type="entry name" value="MBA1"/>
    <property type="match status" value="1"/>
</dbReference>
<dbReference type="Proteomes" id="UP000019487">
    <property type="component" value="Unassembled WGS sequence"/>
</dbReference>
<dbReference type="AlphaFoldDB" id="W9C6L6"/>
<dbReference type="InterPro" id="IPR024621">
    <property type="entry name" value="Mba1"/>
</dbReference>
<evidence type="ECO:0000256" key="2">
    <source>
        <dbReference type="ARBA" id="ARBA00022946"/>
    </source>
</evidence>
<dbReference type="GO" id="GO:0005743">
    <property type="term" value="C:mitochondrial inner membrane"/>
    <property type="evidence" value="ECO:0007669"/>
    <property type="project" value="InterPro"/>
</dbReference>
<evidence type="ECO:0008006" key="6">
    <source>
        <dbReference type="Google" id="ProtNLM"/>
    </source>
</evidence>
<evidence type="ECO:0000313" key="4">
    <source>
        <dbReference type="EMBL" id="ESZ90544.1"/>
    </source>
</evidence>
<keyword evidence="3" id="KW-0496">Mitochondrion</keyword>
<keyword evidence="5" id="KW-1185">Reference proteome</keyword>
<accession>W9C6L6</accession>
<dbReference type="InterPro" id="IPR032710">
    <property type="entry name" value="NTF2-like_dom_sf"/>
</dbReference>
<comment type="caution">
    <text evidence="4">The sequence shown here is derived from an EMBL/GenBank/DDBJ whole genome shotgun (WGS) entry which is preliminary data.</text>
</comment>
<dbReference type="EMBL" id="AYSA01000611">
    <property type="protein sequence ID" value="ESZ90544.1"/>
    <property type="molecule type" value="Genomic_DNA"/>
</dbReference>
<dbReference type="HOGENOM" id="CLU_055139_1_0_1"/>
<dbReference type="Gene3D" id="3.10.450.240">
    <property type="match status" value="1"/>
</dbReference>
<protein>
    <recommendedName>
        <fullName evidence="6">Tim44-like domain-containing protein</fullName>
    </recommendedName>
</protein>
<dbReference type="InterPro" id="IPR051975">
    <property type="entry name" value="mtLSU_mL45"/>
</dbReference>
<dbReference type="GO" id="GO:0032979">
    <property type="term" value="P:protein insertion into mitochondrial inner membrane from matrix"/>
    <property type="evidence" value="ECO:0007669"/>
    <property type="project" value="InterPro"/>
</dbReference>
<comment type="subcellular location">
    <subcellularLocation>
        <location evidence="1">Mitochondrion</location>
    </subcellularLocation>
</comment>
<gene>
    <name evidence="4" type="ORF">SBOR_9067</name>
</gene>
<sequence length="271" mass="31225">MAQTLRSYAFTTPRRTIFFSNSRHFSVINPRQAAPPNPAQHPDRRLRMQALTGKQMASDVGLLPKTFIAARAPSLFRSPKRHLKFQWARLKTRFWDNVAIIAFKWMSPRTGRISRKVQIKRGSITAVAEALYREMYQNFAAGNAKSLQKICLDGLYESFSQRIASRPKGQRVSWNLDKLNRRPKIMSTRAVMLPGGDGNVIRQAVVRISSRQSMILRDRNGKKLPASNTKDVVEYVVVQKIYRNWQDKEWQIWGTTRATTSEDVEQWGEMA</sequence>
<name>W9C6L6_SCLBF</name>